<dbReference type="PANTHER" id="PTHR34501">
    <property type="entry name" value="PROTEIN YDDL-RELATED"/>
    <property type="match status" value="1"/>
</dbReference>
<dbReference type="Pfam" id="PF13609">
    <property type="entry name" value="Porin_4"/>
    <property type="match status" value="1"/>
</dbReference>
<keyword evidence="7" id="KW-0406">Ion transport</keyword>
<keyword evidence="8" id="KW-0626">Porin</keyword>
<proteinExistence type="predicted"/>
<dbReference type="CDD" id="cd00342">
    <property type="entry name" value="gram_neg_porins"/>
    <property type="match status" value="1"/>
</dbReference>
<keyword evidence="10" id="KW-0998">Cell outer membrane</keyword>
<dbReference type="PRINTS" id="PR00182">
    <property type="entry name" value="ECOLNEIPORIN"/>
</dbReference>
<dbReference type="Proteomes" id="UP001055111">
    <property type="component" value="Unassembled WGS sequence"/>
</dbReference>
<evidence type="ECO:0000256" key="2">
    <source>
        <dbReference type="ARBA" id="ARBA00011233"/>
    </source>
</evidence>
<dbReference type="SUPFAM" id="SSF56935">
    <property type="entry name" value="Porins"/>
    <property type="match status" value="1"/>
</dbReference>
<evidence type="ECO:0000256" key="4">
    <source>
        <dbReference type="ARBA" id="ARBA00022452"/>
    </source>
</evidence>
<name>A0AA37IGM7_9BURK</name>
<keyword evidence="3" id="KW-0813">Transport</keyword>
<dbReference type="Gene3D" id="2.40.160.10">
    <property type="entry name" value="Porin"/>
    <property type="match status" value="1"/>
</dbReference>
<feature type="domain" description="Porin" evidence="11">
    <location>
        <begin position="17"/>
        <end position="317"/>
    </location>
</feature>
<evidence type="ECO:0000256" key="5">
    <source>
        <dbReference type="ARBA" id="ARBA00022692"/>
    </source>
</evidence>
<protein>
    <submittedName>
        <fullName evidence="12">Porin</fullName>
    </submittedName>
</protein>
<dbReference type="GO" id="GO:0009279">
    <property type="term" value="C:cell outer membrane"/>
    <property type="evidence" value="ECO:0007669"/>
    <property type="project" value="UniProtKB-SubCell"/>
</dbReference>
<keyword evidence="4" id="KW-1134">Transmembrane beta strand</keyword>
<evidence type="ECO:0000256" key="7">
    <source>
        <dbReference type="ARBA" id="ARBA00023065"/>
    </source>
</evidence>
<evidence type="ECO:0000256" key="8">
    <source>
        <dbReference type="ARBA" id="ARBA00023114"/>
    </source>
</evidence>
<reference evidence="12" key="1">
    <citation type="submission" date="2022-09" db="EMBL/GenBank/DDBJ databases">
        <title>Isolation and characterization of 3-chlorobenzoate degrading bacteria from soils in Shizuoka.</title>
        <authorList>
            <person name="Ifat A."/>
            <person name="Ogawa N."/>
            <person name="Kimbara K."/>
            <person name="Moriuchi R."/>
            <person name="Dohra H."/>
            <person name="Shintani M."/>
        </authorList>
    </citation>
    <scope>NUCLEOTIDE SEQUENCE</scope>
    <source>
        <strain evidence="12">19CS4-2</strain>
    </source>
</reference>
<gene>
    <name evidence="12" type="ORF">CBA19CS42_30750</name>
</gene>
<evidence type="ECO:0000313" key="12">
    <source>
        <dbReference type="EMBL" id="GJH28988.1"/>
    </source>
</evidence>
<dbReference type="PANTHER" id="PTHR34501:SF9">
    <property type="entry name" value="MAJOR OUTER MEMBRANE PROTEIN P.IA"/>
    <property type="match status" value="1"/>
</dbReference>
<evidence type="ECO:0000256" key="3">
    <source>
        <dbReference type="ARBA" id="ARBA00022448"/>
    </source>
</evidence>
<keyword evidence="6" id="KW-0732">Signal</keyword>
<comment type="subunit">
    <text evidence="2">Homotrimer.</text>
</comment>
<sequence length="348" mass="37454">MYTNNVTKGTSQGALIQTTSGEISGSRFGLRGYEDLGGSVHVIYVLESGFNVQNGKMSQNSRLFGRQSFVGIESEEFGTLTLGRQYDSITDFVEPLSGVSGTLGDFGFSHPFDNDNFDHSVRSNNAVKYSTTNYRGLRFGGTYAFSNNQGFANNRAYSFGAAYRKGPLHIAAAYLQVNASNSTTNLTGAIDTGESVSNGVGGFEVASEVQRTAAAAVTYDIAGATAGFAYSHSQYVNTLSFGSNHGEVRFDNFELNVKYGLTRSVSLGGSYTYTDGLVTQSTTFDAHPKWNQVNLQTVYSFSKRTDFYAEAMYQHVSGRGYAAYINGSGGASSSSSQFVGTVGMRTRF</sequence>
<dbReference type="InterPro" id="IPR033900">
    <property type="entry name" value="Gram_neg_porin_domain"/>
</dbReference>
<keyword evidence="9" id="KW-0472">Membrane</keyword>
<comment type="subcellular location">
    <subcellularLocation>
        <location evidence="1">Cell outer membrane</location>
        <topology evidence="1">Multi-pass membrane protein</topology>
    </subcellularLocation>
</comment>
<dbReference type="EMBL" id="BPUS01000019">
    <property type="protein sequence ID" value="GJH28988.1"/>
    <property type="molecule type" value="Genomic_DNA"/>
</dbReference>
<evidence type="ECO:0000313" key="13">
    <source>
        <dbReference type="Proteomes" id="UP001055111"/>
    </source>
</evidence>
<dbReference type="GO" id="GO:0046930">
    <property type="term" value="C:pore complex"/>
    <property type="evidence" value="ECO:0007669"/>
    <property type="project" value="UniProtKB-KW"/>
</dbReference>
<dbReference type="InterPro" id="IPR001702">
    <property type="entry name" value="Porin_Gram-ve"/>
</dbReference>
<evidence type="ECO:0000256" key="1">
    <source>
        <dbReference type="ARBA" id="ARBA00004571"/>
    </source>
</evidence>
<dbReference type="InterPro" id="IPR050298">
    <property type="entry name" value="Gram-neg_bact_OMP"/>
</dbReference>
<organism evidence="12 13">
    <name type="scientific">Caballeronia novacaledonica</name>
    <dbReference type="NCBI Taxonomy" id="1544861"/>
    <lineage>
        <taxon>Bacteria</taxon>
        <taxon>Pseudomonadati</taxon>
        <taxon>Pseudomonadota</taxon>
        <taxon>Betaproteobacteria</taxon>
        <taxon>Burkholderiales</taxon>
        <taxon>Burkholderiaceae</taxon>
        <taxon>Caballeronia</taxon>
    </lineage>
</organism>
<keyword evidence="5" id="KW-0812">Transmembrane</keyword>
<evidence type="ECO:0000256" key="9">
    <source>
        <dbReference type="ARBA" id="ARBA00023136"/>
    </source>
</evidence>
<accession>A0AA37IGM7</accession>
<dbReference type="InterPro" id="IPR023614">
    <property type="entry name" value="Porin_dom_sf"/>
</dbReference>
<evidence type="ECO:0000256" key="10">
    <source>
        <dbReference type="ARBA" id="ARBA00023237"/>
    </source>
</evidence>
<dbReference type="GO" id="GO:0034220">
    <property type="term" value="P:monoatomic ion transmembrane transport"/>
    <property type="evidence" value="ECO:0007669"/>
    <property type="project" value="InterPro"/>
</dbReference>
<dbReference type="AlphaFoldDB" id="A0AA37IGM7"/>
<dbReference type="GO" id="GO:0015288">
    <property type="term" value="F:porin activity"/>
    <property type="evidence" value="ECO:0007669"/>
    <property type="project" value="UniProtKB-KW"/>
</dbReference>
<evidence type="ECO:0000256" key="6">
    <source>
        <dbReference type="ARBA" id="ARBA00022729"/>
    </source>
</evidence>
<evidence type="ECO:0000259" key="11">
    <source>
        <dbReference type="Pfam" id="PF13609"/>
    </source>
</evidence>
<comment type="caution">
    <text evidence="12">The sequence shown here is derived from an EMBL/GenBank/DDBJ whole genome shotgun (WGS) entry which is preliminary data.</text>
</comment>